<reference evidence="1 2" key="1">
    <citation type="submission" date="2019-08" db="EMBL/GenBank/DDBJ databases">
        <title>Phenotypic and genetic characterization of extended-spectrum b-lactamase-producing hypermucoviscous Klebsiella pneumoniae from Chile.</title>
        <authorList>
            <person name="Morales-Leon F."/>
            <person name="Caro C."/>
            <person name="Opazo-Capurro A."/>
            <person name="Lincopan N."/>
            <person name="Dominguez-Yevenes M."/>
            <person name="Lima C."/>
            <person name="Bello-Toledo H."/>
            <person name="Gonzalez-Rocha G."/>
        </authorList>
    </citation>
    <scope>NUCLEOTIDE SEQUENCE [LARGE SCALE GENOMIC DNA]</scope>
    <source>
        <strain evidence="1 2">UCO-494</strain>
    </source>
</reference>
<proteinExistence type="predicted"/>
<name>A0A5D3J9L2_KLEPN</name>
<protein>
    <submittedName>
        <fullName evidence="1">Phage portal protein</fullName>
    </submittedName>
</protein>
<sequence length="58" mass="6200">MFIPQMFRGRQQSGNGFWEAMLGGVRSSQSKTGIIITPETALGLSAVRACVTLLAESV</sequence>
<gene>
    <name evidence="1" type="ORF">FXN67_26540</name>
</gene>
<comment type="caution">
    <text evidence="1">The sequence shown here is derived from an EMBL/GenBank/DDBJ whole genome shotgun (WGS) entry which is preliminary data.</text>
</comment>
<evidence type="ECO:0000313" key="1">
    <source>
        <dbReference type="EMBL" id="TYL72598.1"/>
    </source>
</evidence>
<feature type="non-terminal residue" evidence="1">
    <location>
        <position position="58"/>
    </location>
</feature>
<evidence type="ECO:0000313" key="2">
    <source>
        <dbReference type="Proteomes" id="UP000322977"/>
    </source>
</evidence>
<accession>A0A5D3J9L2</accession>
<dbReference type="Proteomes" id="UP000322977">
    <property type="component" value="Unassembled WGS sequence"/>
</dbReference>
<dbReference type="EMBL" id="VSSY01000041">
    <property type="protein sequence ID" value="TYL72598.1"/>
    <property type="molecule type" value="Genomic_DNA"/>
</dbReference>
<organism evidence="1 2">
    <name type="scientific">Klebsiella pneumoniae</name>
    <dbReference type="NCBI Taxonomy" id="573"/>
    <lineage>
        <taxon>Bacteria</taxon>
        <taxon>Pseudomonadati</taxon>
        <taxon>Pseudomonadota</taxon>
        <taxon>Gammaproteobacteria</taxon>
        <taxon>Enterobacterales</taxon>
        <taxon>Enterobacteriaceae</taxon>
        <taxon>Klebsiella/Raoultella group</taxon>
        <taxon>Klebsiella</taxon>
        <taxon>Klebsiella pneumoniae complex</taxon>
    </lineage>
</organism>
<dbReference type="AlphaFoldDB" id="A0A5D3J9L2"/>